<sequence>DTEFAAAMQRPAFKEAVKAFVEKRQPDFHGG</sequence>
<gene>
    <name evidence="1" type="ORF">S01H1_50581</name>
</gene>
<dbReference type="EMBL" id="BARS01032596">
    <property type="protein sequence ID" value="GAG16379.1"/>
    <property type="molecule type" value="Genomic_DNA"/>
</dbReference>
<feature type="non-terminal residue" evidence="1">
    <location>
        <position position="1"/>
    </location>
</feature>
<dbReference type="AlphaFoldDB" id="X0VDX8"/>
<organism evidence="1">
    <name type="scientific">marine sediment metagenome</name>
    <dbReference type="NCBI Taxonomy" id="412755"/>
    <lineage>
        <taxon>unclassified sequences</taxon>
        <taxon>metagenomes</taxon>
        <taxon>ecological metagenomes</taxon>
    </lineage>
</organism>
<comment type="caution">
    <text evidence="1">The sequence shown here is derived from an EMBL/GenBank/DDBJ whole genome shotgun (WGS) entry which is preliminary data.</text>
</comment>
<name>X0VDX8_9ZZZZ</name>
<dbReference type="SUPFAM" id="SSF52096">
    <property type="entry name" value="ClpP/crotonase"/>
    <property type="match status" value="1"/>
</dbReference>
<proteinExistence type="predicted"/>
<reference evidence="1" key="1">
    <citation type="journal article" date="2014" name="Front. Microbiol.">
        <title>High frequency of phylogenetically diverse reductive dehalogenase-homologous genes in deep subseafloor sedimentary metagenomes.</title>
        <authorList>
            <person name="Kawai M."/>
            <person name="Futagami T."/>
            <person name="Toyoda A."/>
            <person name="Takaki Y."/>
            <person name="Nishi S."/>
            <person name="Hori S."/>
            <person name="Arai W."/>
            <person name="Tsubouchi T."/>
            <person name="Morono Y."/>
            <person name="Uchiyama I."/>
            <person name="Ito T."/>
            <person name="Fujiyama A."/>
            <person name="Inagaki F."/>
            <person name="Takami H."/>
        </authorList>
    </citation>
    <scope>NUCLEOTIDE SEQUENCE</scope>
    <source>
        <strain evidence="1">Expedition CK06-06</strain>
    </source>
</reference>
<dbReference type="InterPro" id="IPR014748">
    <property type="entry name" value="Enoyl-CoA_hydra_C"/>
</dbReference>
<evidence type="ECO:0000313" key="1">
    <source>
        <dbReference type="EMBL" id="GAG16379.1"/>
    </source>
</evidence>
<dbReference type="InterPro" id="IPR029045">
    <property type="entry name" value="ClpP/crotonase-like_dom_sf"/>
</dbReference>
<evidence type="ECO:0008006" key="2">
    <source>
        <dbReference type="Google" id="ProtNLM"/>
    </source>
</evidence>
<dbReference type="Gene3D" id="1.10.12.10">
    <property type="entry name" value="Lyase 2-enoyl-coa Hydratase, Chain A, domain 2"/>
    <property type="match status" value="1"/>
</dbReference>
<accession>X0VDX8</accession>
<protein>
    <recommendedName>
        <fullName evidence="2">Enoyl-CoA hydratase</fullName>
    </recommendedName>
</protein>